<evidence type="ECO:0000313" key="1">
    <source>
        <dbReference type="EMBL" id="SVD87990.1"/>
    </source>
</evidence>
<gene>
    <name evidence="1" type="ORF">METZ01_LOCUS440844</name>
</gene>
<proteinExistence type="predicted"/>
<sequence length="86" mass="10009">MVELTDREKKIVILQNVMANPEMKSVPFETQQATTKAMWLVMGFEWNDDEITDMLLAMNEVHKETHSAAMGKLDKYKHLLTSHFKL</sequence>
<organism evidence="1">
    <name type="scientific">marine metagenome</name>
    <dbReference type="NCBI Taxonomy" id="408172"/>
    <lineage>
        <taxon>unclassified sequences</taxon>
        <taxon>metagenomes</taxon>
        <taxon>ecological metagenomes</taxon>
    </lineage>
</organism>
<dbReference type="AlphaFoldDB" id="A0A382YY15"/>
<name>A0A382YY15_9ZZZZ</name>
<dbReference type="EMBL" id="UINC01179349">
    <property type="protein sequence ID" value="SVD87990.1"/>
    <property type="molecule type" value="Genomic_DNA"/>
</dbReference>
<reference evidence="1" key="1">
    <citation type="submission" date="2018-05" db="EMBL/GenBank/DDBJ databases">
        <authorList>
            <person name="Lanie J.A."/>
            <person name="Ng W.-L."/>
            <person name="Kazmierczak K.M."/>
            <person name="Andrzejewski T.M."/>
            <person name="Davidsen T.M."/>
            <person name="Wayne K.J."/>
            <person name="Tettelin H."/>
            <person name="Glass J.I."/>
            <person name="Rusch D."/>
            <person name="Podicherti R."/>
            <person name="Tsui H.-C.T."/>
            <person name="Winkler M.E."/>
        </authorList>
    </citation>
    <scope>NUCLEOTIDE SEQUENCE</scope>
</reference>
<accession>A0A382YY15</accession>
<protein>
    <submittedName>
        <fullName evidence="1">Uncharacterized protein</fullName>
    </submittedName>
</protein>